<dbReference type="Proteomes" id="UP001497457">
    <property type="component" value="Chromosome 8b"/>
</dbReference>
<accession>A0ABC9GBT3</accession>
<evidence type="ECO:0000313" key="3">
    <source>
        <dbReference type="EMBL" id="CAL5090963.1"/>
    </source>
</evidence>
<dbReference type="SMART" id="SM00256">
    <property type="entry name" value="FBOX"/>
    <property type="match status" value="1"/>
</dbReference>
<evidence type="ECO:0000256" key="1">
    <source>
        <dbReference type="SAM" id="MobiDB-lite"/>
    </source>
</evidence>
<dbReference type="InterPro" id="IPR055290">
    <property type="entry name" value="At3g26010-like"/>
</dbReference>
<organism evidence="3 4">
    <name type="scientific">Urochloa decumbens</name>
    <dbReference type="NCBI Taxonomy" id="240449"/>
    <lineage>
        <taxon>Eukaryota</taxon>
        <taxon>Viridiplantae</taxon>
        <taxon>Streptophyta</taxon>
        <taxon>Embryophyta</taxon>
        <taxon>Tracheophyta</taxon>
        <taxon>Spermatophyta</taxon>
        <taxon>Magnoliopsida</taxon>
        <taxon>Liliopsida</taxon>
        <taxon>Poales</taxon>
        <taxon>Poaceae</taxon>
        <taxon>PACMAD clade</taxon>
        <taxon>Panicoideae</taxon>
        <taxon>Panicodae</taxon>
        <taxon>Paniceae</taxon>
        <taxon>Melinidinae</taxon>
        <taxon>Urochloa</taxon>
    </lineage>
</organism>
<feature type="region of interest" description="Disordered" evidence="1">
    <location>
        <begin position="1"/>
        <end position="27"/>
    </location>
</feature>
<dbReference type="Pfam" id="PF24750">
    <property type="entry name" value="b-prop_At3g26010-like"/>
    <property type="match status" value="1"/>
</dbReference>
<name>A0ABC9GBT3_9POAL</name>
<dbReference type="InterPro" id="IPR001810">
    <property type="entry name" value="F-box_dom"/>
</dbReference>
<proteinExistence type="predicted"/>
<evidence type="ECO:0000313" key="4">
    <source>
        <dbReference type="Proteomes" id="UP001497457"/>
    </source>
</evidence>
<dbReference type="CDD" id="cd22157">
    <property type="entry name" value="F-box_AtFBW1-like"/>
    <property type="match status" value="1"/>
</dbReference>
<sequence>MALQAAEQGASPAVVDPPDPPLDPGDTDEIAVVACPPDDALVDIFSRVPIKSLCRFKCVSKAWCGLIDDRLHCRKLPQTLEGFFYFGDGVGEGDSGGQGDGGNKDGKGDGSKNLTYRGHGQFVNLLGRSVPLFDRSFSFLLEHPSIETIRLLRSCNGLFLFGHRRPQSDRYSSLGYIVCNPVTEQWVAVPSSGWTPSPPDGGFIPMHRLYTYLIFDPAVSPDFQLVQFWQECNFLGVAGLHTYSSKTGVWRDWAAEWRLMEKGGEWGRWGRTGLSMSQGSAFVNGMVHFVVYNNDKHHQMIVTVDREGKISWIIRWPKERGTLAFIGGSQGHLHCMSDYWNDDREERSLSIWVLEDYDTEEWALKHTVNLLQVFGRMSPSQTSLEFDLLFKRTSSQISYADNVAFIHSDYDVVAIHPDRNLIFFVQHWNQKLISYDMDSKELCALHALGHGYHSIVPYVPYFAESSVLAKNGLYSEREAYKWLKNGMVGISKVKTAIWNYFTS</sequence>
<feature type="domain" description="F-box" evidence="2">
    <location>
        <begin position="36"/>
        <end position="76"/>
    </location>
</feature>
<dbReference type="PANTHER" id="PTHR35546">
    <property type="entry name" value="F-BOX PROTEIN INTERACTION DOMAIN PROTEIN-RELATED"/>
    <property type="match status" value="1"/>
</dbReference>
<dbReference type="Pfam" id="PF00646">
    <property type="entry name" value="F-box"/>
    <property type="match status" value="1"/>
</dbReference>
<protein>
    <recommendedName>
        <fullName evidence="2">F-box domain-containing protein</fullName>
    </recommendedName>
</protein>
<reference evidence="3" key="1">
    <citation type="submission" date="2024-10" db="EMBL/GenBank/DDBJ databases">
        <authorList>
            <person name="Ryan C."/>
        </authorList>
    </citation>
    <scope>NUCLEOTIDE SEQUENCE [LARGE SCALE GENOMIC DNA]</scope>
</reference>
<gene>
    <name evidence="3" type="ORF">URODEC1_LOCUS114119</name>
</gene>
<dbReference type="Gene3D" id="1.20.1280.50">
    <property type="match status" value="1"/>
</dbReference>
<dbReference type="AlphaFoldDB" id="A0ABC9GBT3"/>
<dbReference type="InterPro" id="IPR056592">
    <property type="entry name" value="Beta-prop_At3g26010-like"/>
</dbReference>
<keyword evidence="4" id="KW-1185">Reference proteome</keyword>
<dbReference type="EMBL" id="OZ075118">
    <property type="protein sequence ID" value="CAL5090963.1"/>
    <property type="molecule type" value="Genomic_DNA"/>
</dbReference>
<dbReference type="PANTHER" id="PTHR35546:SF105">
    <property type="entry name" value="OS05G0139200 PROTEIN"/>
    <property type="match status" value="1"/>
</dbReference>
<dbReference type="InterPro" id="IPR036047">
    <property type="entry name" value="F-box-like_dom_sf"/>
</dbReference>
<evidence type="ECO:0000259" key="2">
    <source>
        <dbReference type="SMART" id="SM00256"/>
    </source>
</evidence>
<dbReference type="SUPFAM" id="SSF81383">
    <property type="entry name" value="F-box domain"/>
    <property type="match status" value="1"/>
</dbReference>